<organism evidence="1 2">
    <name type="scientific">Diploscapter pachys</name>
    <dbReference type="NCBI Taxonomy" id="2018661"/>
    <lineage>
        <taxon>Eukaryota</taxon>
        <taxon>Metazoa</taxon>
        <taxon>Ecdysozoa</taxon>
        <taxon>Nematoda</taxon>
        <taxon>Chromadorea</taxon>
        <taxon>Rhabditida</taxon>
        <taxon>Rhabditina</taxon>
        <taxon>Rhabditomorpha</taxon>
        <taxon>Rhabditoidea</taxon>
        <taxon>Rhabditidae</taxon>
        <taxon>Diploscapter</taxon>
    </lineage>
</organism>
<protein>
    <submittedName>
        <fullName evidence="1">Uncharacterized protein</fullName>
    </submittedName>
</protein>
<dbReference type="OrthoDB" id="10592824at2759"/>
<accession>A0A2A2K1H5</accession>
<reference evidence="1 2" key="1">
    <citation type="journal article" date="2017" name="Curr. Biol.">
        <title>Genome architecture and evolution of a unichromosomal asexual nematode.</title>
        <authorList>
            <person name="Fradin H."/>
            <person name="Zegar C."/>
            <person name="Gutwein M."/>
            <person name="Lucas J."/>
            <person name="Kovtun M."/>
            <person name="Corcoran D."/>
            <person name="Baugh L.R."/>
            <person name="Kiontke K."/>
            <person name="Gunsalus K."/>
            <person name="Fitch D.H."/>
            <person name="Piano F."/>
        </authorList>
    </citation>
    <scope>NUCLEOTIDE SEQUENCE [LARGE SCALE GENOMIC DNA]</scope>
    <source>
        <strain evidence="1">PF1309</strain>
    </source>
</reference>
<gene>
    <name evidence="1" type="ORF">WR25_01501</name>
</gene>
<comment type="caution">
    <text evidence="1">The sequence shown here is derived from an EMBL/GenBank/DDBJ whole genome shotgun (WGS) entry which is preliminary data.</text>
</comment>
<dbReference type="Proteomes" id="UP000218231">
    <property type="component" value="Unassembled WGS sequence"/>
</dbReference>
<dbReference type="AlphaFoldDB" id="A0A2A2K1H5"/>
<keyword evidence="2" id="KW-1185">Reference proteome</keyword>
<sequence length="96" mass="10380">MIGNPMGLPANCLNRIDGPLETTTTNVLATIQKSNPLAAESLTNSLHQSGLETDSAAADMRVQALFLRNLHEESINLRTSSAMGMGSILRYKYPAY</sequence>
<dbReference type="STRING" id="2018661.A0A2A2K1H5"/>
<name>A0A2A2K1H5_9BILA</name>
<proteinExistence type="predicted"/>
<evidence type="ECO:0000313" key="1">
    <source>
        <dbReference type="EMBL" id="PAV67856.1"/>
    </source>
</evidence>
<dbReference type="EMBL" id="LIAE01009875">
    <property type="protein sequence ID" value="PAV67856.1"/>
    <property type="molecule type" value="Genomic_DNA"/>
</dbReference>
<evidence type="ECO:0000313" key="2">
    <source>
        <dbReference type="Proteomes" id="UP000218231"/>
    </source>
</evidence>